<gene>
    <name evidence="1" type="ORF">NCCP691_05840</name>
</gene>
<proteinExistence type="predicted"/>
<protein>
    <submittedName>
        <fullName evidence="1">Uncharacterized protein</fullName>
    </submittedName>
</protein>
<dbReference type="Proteomes" id="UP000887222">
    <property type="component" value="Unassembled WGS sequence"/>
</dbReference>
<name>A0ABQ4Q167_9BURK</name>
<sequence>MLIGLPPPVTIPVPLWRAATAGASQVAPVDAGPHCIGVAPVLVPPTRRPAPDWAAAGAARMDADAMSASTAGARTSARNKLSEIIG</sequence>
<accession>A0ABQ4Q167</accession>
<evidence type="ECO:0000313" key="2">
    <source>
        <dbReference type="Proteomes" id="UP000887222"/>
    </source>
</evidence>
<reference evidence="1 2" key="1">
    <citation type="journal article" date="2022" name="Int. J. Syst. Evol. Microbiol.">
        <title>Noviherbaspirillum aridicola sp. nov., isolated from an arid soil in Pakistan.</title>
        <authorList>
            <person name="Khan I.U."/>
            <person name="Saqib M."/>
            <person name="Amin A."/>
            <person name="Hussain F."/>
            <person name="Li L."/>
            <person name="Liu Y.H."/>
            <person name="Fang B.Z."/>
            <person name="Ahmed I."/>
            <person name="Li W.J."/>
        </authorList>
    </citation>
    <scope>NUCLEOTIDE SEQUENCE [LARGE SCALE GENOMIC DNA]</scope>
    <source>
        <strain evidence="1 2">NCCP-691</strain>
    </source>
</reference>
<evidence type="ECO:0000313" key="1">
    <source>
        <dbReference type="EMBL" id="GIZ50570.1"/>
    </source>
</evidence>
<keyword evidence="2" id="KW-1185">Reference proteome</keyword>
<organism evidence="1 2">
    <name type="scientific">Noviherbaspirillum aridicola</name>
    <dbReference type="NCBI Taxonomy" id="2849687"/>
    <lineage>
        <taxon>Bacteria</taxon>
        <taxon>Pseudomonadati</taxon>
        <taxon>Pseudomonadota</taxon>
        <taxon>Betaproteobacteria</taxon>
        <taxon>Burkholderiales</taxon>
        <taxon>Oxalobacteraceae</taxon>
        <taxon>Noviherbaspirillum</taxon>
    </lineage>
</organism>
<comment type="caution">
    <text evidence="1">The sequence shown here is derived from an EMBL/GenBank/DDBJ whole genome shotgun (WGS) entry which is preliminary data.</text>
</comment>
<dbReference type="EMBL" id="BPMK01000002">
    <property type="protein sequence ID" value="GIZ50570.1"/>
    <property type="molecule type" value="Genomic_DNA"/>
</dbReference>